<dbReference type="GO" id="GO:0005737">
    <property type="term" value="C:cytoplasm"/>
    <property type="evidence" value="ECO:0007669"/>
    <property type="project" value="TreeGrafter"/>
</dbReference>
<dbReference type="Gene3D" id="3.90.1150.10">
    <property type="entry name" value="Aspartate Aminotransferase, domain 1"/>
    <property type="match status" value="1"/>
</dbReference>
<dbReference type="InterPro" id="IPR015422">
    <property type="entry name" value="PyrdxlP-dep_Trfase_small"/>
</dbReference>
<dbReference type="GO" id="GO:0030170">
    <property type="term" value="F:pyridoxal phosphate binding"/>
    <property type="evidence" value="ECO:0007669"/>
    <property type="project" value="InterPro"/>
</dbReference>
<sequence>MRFSTRAIHAGQTPNLAEGGSGDVVPPIHMASTFARRDIETPTGGYEYSRSGNPTRDALETALAGLEEARHALAFASGLAAIDSVLKLLRSGDEIVASDDLYGGTRRLFEQIMARFGLKFIYVDMTESENVARVCAEKTKMIWIETPTNPLLKLCDIKKIAANAHVHNPHTCVVVDNTFASPYFQRPLALGANIALHSTTKYIGGHSDVIGGAVMLNDDALFRRLKFIQNAAGAVPSPFDCWLVLRGIKTLSLRMERHAENAIKIARYLEQHPKISRVIYPGLPSHPQHTLANTQMSGASGIISCELIGDMRTAKKFLSSLALFALAESLGGVESLIESPALMTHASVPPEIRKDVGISDTLIRLSVGIEDAEDLIADLAQGLEII</sequence>
<dbReference type="GO" id="GO:0019346">
    <property type="term" value="P:transsulfuration"/>
    <property type="evidence" value="ECO:0007669"/>
    <property type="project" value="InterPro"/>
</dbReference>
<evidence type="ECO:0000256" key="5">
    <source>
        <dbReference type="RuleBase" id="RU362118"/>
    </source>
</evidence>
<feature type="region of interest" description="Disordered" evidence="6">
    <location>
        <begin position="1"/>
        <end position="23"/>
    </location>
</feature>
<dbReference type="SUPFAM" id="SSF53383">
    <property type="entry name" value="PLP-dependent transferases"/>
    <property type="match status" value="1"/>
</dbReference>
<dbReference type="Gene3D" id="3.40.640.10">
    <property type="entry name" value="Type I PLP-dependent aspartate aminotransferase-like (Major domain)"/>
    <property type="match status" value="1"/>
</dbReference>
<reference evidence="7 8" key="1">
    <citation type="journal article" date="2016" name="Nat. Commun.">
        <title>Thousands of microbial genomes shed light on interconnected biogeochemical processes in an aquifer system.</title>
        <authorList>
            <person name="Anantharaman K."/>
            <person name="Brown C.T."/>
            <person name="Hug L.A."/>
            <person name="Sharon I."/>
            <person name="Castelle C.J."/>
            <person name="Probst A.J."/>
            <person name="Thomas B.C."/>
            <person name="Singh A."/>
            <person name="Wilkins M.J."/>
            <person name="Karaoz U."/>
            <person name="Brodie E.L."/>
            <person name="Williams K.H."/>
            <person name="Hubbard S.S."/>
            <person name="Banfield J.F."/>
        </authorList>
    </citation>
    <scope>NUCLEOTIDE SEQUENCE [LARGE SCALE GENOMIC DNA]</scope>
</reference>
<dbReference type="PANTHER" id="PTHR11808">
    <property type="entry name" value="TRANS-SULFURATION ENZYME FAMILY MEMBER"/>
    <property type="match status" value="1"/>
</dbReference>
<name>A0A1F7UJI9_9BACT</name>
<keyword evidence="3 4" id="KW-0663">Pyridoxal phosphate</keyword>
<evidence type="ECO:0000256" key="6">
    <source>
        <dbReference type="SAM" id="MobiDB-lite"/>
    </source>
</evidence>
<comment type="caution">
    <text evidence="7">The sequence shown here is derived from an EMBL/GenBank/DDBJ whole genome shotgun (WGS) entry which is preliminary data.</text>
</comment>
<dbReference type="AlphaFoldDB" id="A0A1F7UJI9"/>
<dbReference type="Proteomes" id="UP000176604">
    <property type="component" value="Unassembled WGS sequence"/>
</dbReference>
<dbReference type="FunFam" id="3.90.1150.10:FF:000008">
    <property type="entry name" value="Cystathionine gamma-synthase"/>
    <property type="match status" value="1"/>
</dbReference>
<evidence type="ECO:0000313" key="7">
    <source>
        <dbReference type="EMBL" id="OGL78429.1"/>
    </source>
</evidence>
<dbReference type="EMBL" id="MGEF01000032">
    <property type="protein sequence ID" value="OGL78429.1"/>
    <property type="molecule type" value="Genomic_DNA"/>
</dbReference>
<accession>A0A1F7UJI9</accession>
<dbReference type="GO" id="GO:0019343">
    <property type="term" value="P:cysteine biosynthetic process via cystathionine"/>
    <property type="evidence" value="ECO:0007669"/>
    <property type="project" value="TreeGrafter"/>
</dbReference>
<dbReference type="STRING" id="1802397.A3J43_01215"/>
<dbReference type="PIRSF" id="PIRSF001434">
    <property type="entry name" value="CGS"/>
    <property type="match status" value="1"/>
</dbReference>
<dbReference type="InterPro" id="IPR015421">
    <property type="entry name" value="PyrdxlP-dep_Trfase_major"/>
</dbReference>
<evidence type="ECO:0000256" key="1">
    <source>
        <dbReference type="ARBA" id="ARBA00001933"/>
    </source>
</evidence>
<evidence type="ECO:0000256" key="2">
    <source>
        <dbReference type="ARBA" id="ARBA00009077"/>
    </source>
</evidence>
<gene>
    <name evidence="7" type="ORF">A3J43_01215</name>
</gene>
<dbReference type="Pfam" id="PF01053">
    <property type="entry name" value="Cys_Met_Meta_PP"/>
    <property type="match status" value="1"/>
</dbReference>
<dbReference type="InterPro" id="IPR015424">
    <property type="entry name" value="PyrdxlP-dep_Trfase"/>
</dbReference>
<dbReference type="InterPro" id="IPR000277">
    <property type="entry name" value="Cys/Met-Metab_PyrdxlP-dep_enz"/>
</dbReference>
<dbReference type="CDD" id="cd00614">
    <property type="entry name" value="CGS_like"/>
    <property type="match status" value="1"/>
</dbReference>
<evidence type="ECO:0000256" key="4">
    <source>
        <dbReference type="PIRSR" id="PIRSR001434-2"/>
    </source>
</evidence>
<dbReference type="FunFam" id="3.40.640.10:FF:000009">
    <property type="entry name" value="Cystathionine gamma-synthase homolog"/>
    <property type="match status" value="1"/>
</dbReference>
<organism evidence="7 8">
    <name type="scientific">Candidatus Uhrbacteria bacterium RIFCSPHIGHO2_12_FULL_54_23</name>
    <dbReference type="NCBI Taxonomy" id="1802397"/>
    <lineage>
        <taxon>Bacteria</taxon>
        <taxon>Candidatus Uhriibacteriota</taxon>
    </lineage>
</organism>
<dbReference type="PANTHER" id="PTHR11808:SF15">
    <property type="entry name" value="CYSTATHIONINE GAMMA-LYASE"/>
    <property type="match status" value="1"/>
</dbReference>
<dbReference type="GO" id="GO:0004123">
    <property type="term" value="F:cystathionine gamma-lyase activity"/>
    <property type="evidence" value="ECO:0007669"/>
    <property type="project" value="UniProtKB-ARBA"/>
</dbReference>
<protein>
    <submittedName>
        <fullName evidence="7">Cystathionine gamma-synthase</fullName>
    </submittedName>
</protein>
<comment type="similarity">
    <text evidence="2 5">Belongs to the trans-sulfuration enzymes family.</text>
</comment>
<proteinExistence type="inferred from homology"/>
<evidence type="ECO:0000256" key="3">
    <source>
        <dbReference type="ARBA" id="ARBA00022898"/>
    </source>
</evidence>
<comment type="cofactor">
    <cofactor evidence="1 5">
        <name>pyridoxal 5'-phosphate</name>
        <dbReference type="ChEBI" id="CHEBI:597326"/>
    </cofactor>
</comment>
<evidence type="ECO:0000313" key="8">
    <source>
        <dbReference type="Proteomes" id="UP000176604"/>
    </source>
</evidence>
<feature type="modified residue" description="N6-(pyridoxal phosphate)lysine" evidence="4">
    <location>
        <position position="201"/>
    </location>
</feature>